<dbReference type="PANTHER" id="PTHR31424:SF4">
    <property type="entry name" value="AUTOPHAGY-RELATED PROTEIN 14-RELATED"/>
    <property type="match status" value="1"/>
</dbReference>
<keyword evidence="3" id="KW-1185">Reference proteome</keyword>
<evidence type="ECO:0000256" key="1">
    <source>
        <dbReference type="SAM" id="Coils"/>
    </source>
</evidence>
<dbReference type="EMBL" id="PDUG01000007">
    <property type="protein sequence ID" value="PIC14654.1"/>
    <property type="molecule type" value="Genomic_DNA"/>
</dbReference>
<dbReference type="InterPro" id="IPR009689">
    <property type="entry name" value="DUF1280"/>
</dbReference>
<protein>
    <recommendedName>
        <fullName evidence="4">Zinc finger PHD-type domain-containing protein</fullName>
    </recommendedName>
</protein>
<sequence length="829" mass="94740">MNHFRVTIENPRIEVQLRERIAQLEEEVRQEREGRISRWREEQWLRQQLLEKEEEIRELRKEIESLTEDRNVCMAKAKDALAQKARLKALEQKLNRLESSNDRKRSREHCLEKDNQKLQKLNEEIAKSRKLMKDELREVHRFDGVKGYSTLTNKKVKSGRVEEAIKSLQHISGEGPSELFFGDVILKLSSTGKFRSKMSHTEGYTLYHKVGFSRASYSVMNNFLRQKGILSPFPSTRVVMQQKRVNASRDQFEVTSETSPTNPSKLVIVVQLKDVKKFLIEKLEALDRQGKLIFDVSTGRKLWLCIHGDKGGSHFKLCATIGNVEVPNSAYHIVPLGMFNDEENSENLACHLGNLITQINDLTELELLIGGNKEKIPVEQFLGGDLKFVYAAIGHMGAASNCPCQLCFVKKREKIGSYQVGAIKLRTEVDYSQDSLTGSNSVYENSSFMFHRVPLPNVIPPSFHIAMGLAQRYGFDPLLDKATELDNKSSTKIDGNKKKAMRTAKGLVTDIRKEQDKLACHLESFQILLEVLERFKNGSIHQSRTLQKPCSAQWCLFRDSAMEKSKSFRSVQLSCSSCSDVFHAACAGMWSLEDWSLFDSVDQDFDCLSCCGRSGTMIVDDANRLYGEMKEKLEQLKEDLEEAQDNYEQLMQAVGGKGAFREALEKCWSRLGADMSAWQQNFCGNHVMKLLKEDAIDEYTSLFPPSPTISHLKNFLKALGKIAQLCVPRSMSDEEMEELNEQIGIMWVHLKQFRSDDIMTPKLHILLEHVLPFVHAHKTWAKTSEQGLEALHAVVNRLSNKFRSTRNEMEKMRLIFNNLLHLGFVNANC</sequence>
<dbReference type="PANTHER" id="PTHR31424">
    <property type="entry name" value="PROTEIN CBG23806"/>
    <property type="match status" value="1"/>
</dbReference>
<dbReference type="AlphaFoldDB" id="A0A2G5SHU3"/>
<feature type="coiled-coil region" evidence="1">
    <location>
        <begin position="14"/>
        <end position="138"/>
    </location>
</feature>
<comment type="caution">
    <text evidence="2">The sequence shown here is derived from an EMBL/GenBank/DDBJ whole genome shotgun (WGS) entry which is preliminary data.</text>
</comment>
<dbReference type="OrthoDB" id="5874885at2759"/>
<accession>A0A2G5SHU3</accession>
<organism evidence="2 3">
    <name type="scientific">Caenorhabditis nigoni</name>
    <dbReference type="NCBI Taxonomy" id="1611254"/>
    <lineage>
        <taxon>Eukaryota</taxon>
        <taxon>Metazoa</taxon>
        <taxon>Ecdysozoa</taxon>
        <taxon>Nematoda</taxon>
        <taxon>Chromadorea</taxon>
        <taxon>Rhabditida</taxon>
        <taxon>Rhabditina</taxon>
        <taxon>Rhabditomorpha</taxon>
        <taxon>Rhabditoidea</taxon>
        <taxon>Rhabditidae</taxon>
        <taxon>Peloderinae</taxon>
        <taxon>Caenorhabditis</taxon>
    </lineage>
</organism>
<dbReference type="Pfam" id="PF06918">
    <property type="entry name" value="DUF1280"/>
    <property type="match status" value="1"/>
</dbReference>
<name>A0A2G5SHU3_9PELO</name>
<keyword evidence="1" id="KW-0175">Coiled coil</keyword>
<evidence type="ECO:0008006" key="4">
    <source>
        <dbReference type="Google" id="ProtNLM"/>
    </source>
</evidence>
<proteinExistence type="predicted"/>
<reference evidence="3" key="1">
    <citation type="submission" date="2017-10" db="EMBL/GenBank/DDBJ databases">
        <title>Rapid genome shrinkage in a self-fertile nematode reveals novel sperm competition proteins.</title>
        <authorList>
            <person name="Yin D."/>
            <person name="Schwarz E.M."/>
            <person name="Thomas C.G."/>
            <person name="Felde R.L."/>
            <person name="Korf I.F."/>
            <person name="Cutter A.D."/>
            <person name="Schartner C.M."/>
            <person name="Ralston E.J."/>
            <person name="Meyer B.J."/>
            <person name="Haag E.S."/>
        </authorList>
    </citation>
    <scope>NUCLEOTIDE SEQUENCE [LARGE SCALE GENOMIC DNA]</scope>
    <source>
        <strain evidence="3">JU1422</strain>
    </source>
</reference>
<gene>
    <name evidence="2" type="ORF">B9Z55_026888</name>
</gene>
<evidence type="ECO:0000313" key="2">
    <source>
        <dbReference type="EMBL" id="PIC14654.1"/>
    </source>
</evidence>
<evidence type="ECO:0000313" key="3">
    <source>
        <dbReference type="Proteomes" id="UP000230233"/>
    </source>
</evidence>
<feature type="coiled-coil region" evidence="1">
    <location>
        <begin position="619"/>
        <end position="653"/>
    </location>
</feature>
<dbReference type="Proteomes" id="UP000230233">
    <property type="component" value="Unassembled WGS sequence"/>
</dbReference>